<keyword evidence="1" id="KW-1133">Transmembrane helix</keyword>
<proteinExistence type="predicted"/>
<dbReference type="Proteomes" id="UP000004968">
    <property type="component" value="Unassembled WGS sequence"/>
</dbReference>
<accession>D3AS15</accession>
<gene>
    <name evidence="2" type="ORF">CLOSTHATH_06420</name>
</gene>
<dbReference type="AlphaFoldDB" id="D3AS15"/>
<dbReference type="EMBL" id="ACIO01000760">
    <property type="protein sequence ID" value="EFC95389.1"/>
    <property type="molecule type" value="Genomic_DNA"/>
</dbReference>
<evidence type="ECO:0000313" key="2">
    <source>
        <dbReference type="EMBL" id="EFC95389.1"/>
    </source>
</evidence>
<keyword evidence="1" id="KW-0472">Membrane</keyword>
<organism evidence="2 3">
    <name type="scientific">Hungatella hathewayi DSM 13479</name>
    <dbReference type="NCBI Taxonomy" id="566550"/>
    <lineage>
        <taxon>Bacteria</taxon>
        <taxon>Bacillati</taxon>
        <taxon>Bacillota</taxon>
        <taxon>Clostridia</taxon>
        <taxon>Lachnospirales</taxon>
        <taxon>Lachnospiraceae</taxon>
        <taxon>Hungatella</taxon>
    </lineage>
</organism>
<sequence length="49" mass="5621">MSSSCFLYCIYGIIILYVYNTTILLLVLYLFLANSVRFKGRRGYGGGRM</sequence>
<comment type="caution">
    <text evidence="2">The sequence shown here is derived from an EMBL/GenBank/DDBJ whole genome shotgun (WGS) entry which is preliminary data.</text>
</comment>
<evidence type="ECO:0000256" key="1">
    <source>
        <dbReference type="SAM" id="Phobius"/>
    </source>
</evidence>
<reference evidence="2 3" key="1">
    <citation type="submission" date="2010-01" db="EMBL/GenBank/DDBJ databases">
        <authorList>
            <person name="Weinstock G."/>
            <person name="Sodergren E."/>
            <person name="Clifton S."/>
            <person name="Fulton L."/>
            <person name="Fulton B."/>
            <person name="Courtney L."/>
            <person name="Fronick C."/>
            <person name="Harrison M."/>
            <person name="Strong C."/>
            <person name="Farmer C."/>
            <person name="Delahaunty K."/>
            <person name="Markovic C."/>
            <person name="Hall O."/>
            <person name="Minx P."/>
            <person name="Tomlinson C."/>
            <person name="Mitreva M."/>
            <person name="Nelson J."/>
            <person name="Hou S."/>
            <person name="Wollam A."/>
            <person name="Pepin K.H."/>
            <person name="Johnson M."/>
            <person name="Bhonagiri V."/>
            <person name="Nash W.E."/>
            <person name="Warren W."/>
            <person name="Chinwalla A."/>
            <person name="Mardis E.R."/>
            <person name="Wilson R.K."/>
        </authorList>
    </citation>
    <scope>NUCLEOTIDE SEQUENCE [LARGE SCALE GENOMIC DNA]</scope>
    <source>
        <strain evidence="2 3">DSM 13479</strain>
    </source>
</reference>
<feature type="transmembrane region" description="Helical" evidence="1">
    <location>
        <begin position="6"/>
        <end position="32"/>
    </location>
</feature>
<protein>
    <submittedName>
        <fullName evidence="2">Uncharacterized protein</fullName>
    </submittedName>
</protein>
<dbReference type="HOGENOM" id="CLU_3136536_0_0_9"/>
<evidence type="ECO:0000313" key="3">
    <source>
        <dbReference type="Proteomes" id="UP000004968"/>
    </source>
</evidence>
<name>D3AS15_9FIRM</name>
<keyword evidence="1" id="KW-0812">Transmembrane</keyword>